<accession>A0A917N4I3</accession>
<organism evidence="1 2">
    <name type="scientific">Mucilaginibacter galii</name>
    <dbReference type="NCBI Taxonomy" id="2005073"/>
    <lineage>
        <taxon>Bacteria</taxon>
        <taxon>Pseudomonadati</taxon>
        <taxon>Bacteroidota</taxon>
        <taxon>Sphingobacteriia</taxon>
        <taxon>Sphingobacteriales</taxon>
        <taxon>Sphingobacteriaceae</taxon>
        <taxon>Mucilaginibacter</taxon>
    </lineage>
</organism>
<reference evidence="1" key="1">
    <citation type="journal article" date="2014" name="Int. J. Syst. Evol. Microbiol.">
        <title>Complete genome sequence of Corynebacterium casei LMG S-19264T (=DSM 44701T), isolated from a smear-ripened cheese.</title>
        <authorList>
            <consortium name="US DOE Joint Genome Institute (JGI-PGF)"/>
            <person name="Walter F."/>
            <person name="Albersmeier A."/>
            <person name="Kalinowski J."/>
            <person name="Ruckert C."/>
        </authorList>
    </citation>
    <scope>NUCLEOTIDE SEQUENCE</scope>
    <source>
        <strain evidence="1">CCM 8711</strain>
    </source>
</reference>
<dbReference type="AlphaFoldDB" id="A0A917N4I3"/>
<proteinExistence type="predicted"/>
<evidence type="ECO:0000313" key="2">
    <source>
        <dbReference type="Proteomes" id="UP000662074"/>
    </source>
</evidence>
<dbReference type="Proteomes" id="UP000662074">
    <property type="component" value="Unassembled WGS sequence"/>
</dbReference>
<keyword evidence="2" id="KW-1185">Reference proteome</keyword>
<name>A0A917N4I3_9SPHI</name>
<evidence type="ECO:0008006" key="3">
    <source>
        <dbReference type="Google" id="ProtNLM"/>
    </source>
</evidence>
<dbReference type="Gene3D" id="3.40.50.2000">
    <property type="entry name" value="Glycogen Phosphorylase B"/>
    <property type="match status" value="1"/>
</dbReference>
<protein>
    <recommendedName>
        <fullName evidence="3">Glycosyltransferase</fullName>
    </recommendedName>
</protein>
<comment type="caution">
    <text evidence="1">The sequence shown here is derived from an EMBL/GenBank/DDBJ whole genome shotgun (WGS) entry which is preliminary data.</text>
</comment>
<dbReference type="EMBL" id="BMDO01000010">
    <property type="protein sequence ID" value="GGI52147.1"/>
    <property type="molecule type" value="Genomic_DNA"/>
</dbReference>
<dbReference type="RefSeq" id="WP_188418255.1">
    <property type="nucleotide sequence ID" value="NZ_BMDO01000010.1"/>
</dbReference>
<sequence>MMKPRILVLNAYSVDRVTDEINRQLKPSHHLYGVLDLKEAGYPVIYIEPTKTGFWYKLGTYIGRIPLLRVGDLGVQMEAFKRRKEFDVVYAPAQSQTMFLGVLSYFKIFNRKIIALAHHPLLRGKLGKYQKHSLHFAISGHAKWGALSNIVADEVNTIAKRTVAECFKWGPDVEYYDRINANLPAVTAPTVDIIAIGRTGRDYSTLVKAFNNTSVKVEIYCHKEVKIDYEPTENIKIYYLDKPESLSYPELIALYKNAKILAVPMFKATSLSGLTSVTDAIALGMPLFITENKFIEIDVEKEGFGHWLDPYDADGWRAKAQQVLNNPDILKSMQERSRAVSASFNTKVYARQLMEAIDSL</sequence>
<reference evidence="1" key="2">
    <citation type="submission" date="2020-09" db="EMBL/GenBank/DDBJ databases">
        <authorList>
            <person name="Sun Q."/>
            <person name="Sedlacek I."/>
        </authorList>
    </citation>
    <scope>NUCLEOTIDE SEQUENCE</scope>
    <source>
        <strain evidence="1">CCM 8711</strain>
    </source>
</reference>
<evidence type="ECO:0000313" key="1">
    <source>
        <dbReference type="EMBL" id="GGI52147.1"/>
    </source>
</evidence>
<dbReference type="SUPFAM" id="SSF53756">
    <property type="entry name" value="UDP-Glycosyltransferase/glycogen phosphorylase"/>
    <property type="match status" value="1"/>
</dbReference>
<gene>
    <name evidence="1" type="ORF">GCM10011425_33590</name>
</gene>